<protein>
    <recommendedName>
        <fullName evidence="3">Exo-alpha-sialidase</fullName>
    </recommendedName>
</protein>
<dbReference type="CDD" id="cd15482">
    <property type="entry name" value="Sialidase_non-viral"/>
    <property type="match status" value="1"/>
</dbReference>
<evidence type="ECO:0000313" key="1">
    <source>
        <dbReference type="EMBL" id="PFG73270.1"/>
    </source>
</evidence>
<dbReference type="AlphaFoldDB" id="A0A2A9HDT1"/>
<sequence length="648" mass="65917">MRTLPPSLLAHQSGPRRRPALRVILSRRRAAIALLAFGPPATMPGTEAPHALALTAAGTLVQAVNDGGALRVRRSWGAWSAPLAALPAGAPVALAAVPGEAVIAFADGPALRTLSSFDDGLTWSAPVTRVTESGAIGTLALAGRQSNGNLCAFYTVGTAPPVKRLRRTGGTWAGSGTAWTASAAWSTISGLAAVHVPDDYHLVVTGTAPGSGDALAAAHVMGDGTLPANAWFGPAVVARADALAGIAFDRPAVAAADLPVAAFREVRAGPVAETRVMVAQAVTATLAPWSEPVPLAGGAPYGLALAADAAQLVAASPTSRRAAPLGDLLDVSGRLRGLRWTLGPAASAGELDLDDRDGLAGSHPLLGPGAGVEVSFGYRSGPGGAPEYGLVLRGTVARAVRRRAGGVQSVRLTVDGPWERLAAYRAPASWAAPPGATRGEAITWLAARAGLPVTAAADLPPSGAWTTETVAFVIQAGEPALAAALRLLEPTADAFRAESGLEICGLSPGDPPAALLGAGGHPLLAFEPAARARPAWVRVQGDGRLAEAYRGADLLRDGPALLLRRELGASSDALAAAFAERLLARLRRAPVLARARIPFHAGLQLYDVVSCAHPLAGPAPVDYRVLGMTVDCRAGLAFESRLDLGEAG</sequence>
<reference evidence="1 2" key="1">
    <citation type="submission" date="2017-09" db="EMBL/GenBank/DDBJ databases">
        <title>Sequencing the genomes of two abundant thermophiles in Great Basin hot springs: Thermocrinis jamiesonii and novel Chloroflexi Thermoflexus hugenholtzii.</title>
        <authorList>
            <person name="Hedlund B."/>
        </authorList>
    </citation>
    <scope>NUCLEOTIDE SEQUENCE [LARGE SCALE GENOMIC DNA]</scope>
    <source>
        <strain evidence="1 2">G233</strain>
    </source>
</reference>
<accession>A0A2A9HDT1</accession>
<dbReference type="SUPFAM" id="SSF89372">
    <property type="entry name" value="Fucose-specific lectin"/>
    <property type="match status" value="1"/>
</dbReference>
<dbReference type="SUPFAM" id="SSF69279">
    <property type="entry name" value="Phage tail proteins"/>
    <property type="match status" value="1"/>
</dbReference>
<proteinExistence type="predicted"/>
<dbReference type="RefSeq" id="WP_098502738.1">
    <property type="nucleotide sequence ID" value="NZ_PDJQ01000001.1"/>
</dbReference>
<keyword evidence="2" id="KW-1185">Reference proteome</keyword>
<dbReference type="Proteomes" id="UP000223071">
    <property type="component" value="Unassembled WGS sequence"/>
</dbReference>
<evidence type="ECO:0008006" key="3">
    <source>
        <dbReference type="Google" id="ProtNLM"/>
    </source>
</evidence>
<dbReference type="EMBL" id="PDJQ01000001">
    <property type="protein sequence ID" value="PFG73270.1"/>
    <property type="molecule type" value="Genomic_DNA"/>
</dbReference>
<organism evidence="1 2">
    <name type="scientific">Tepidiforma thermophila (strain KCTC 52669 / CGMCC 1.13589 / G233)</name>
    <dbReference type="NCBI Taxonomy" id="2761530"/>
    <lineage>
        <taxon>Bacteria</taxon>
        <taxon>Bacillati</taxon>
        <taxon>Chloroflexota</taxon>
        <taxon>Tepidiformia</taxon>
        <taxon>Tepidiformales</taxon>
        <taxon>Tepidiformaceae</taxon>
        <taxon>Tepidiforma</taxon>
    </lineage>
</organism>
<evidence type="ECO:0000313" key="2">
    <source>
        <dbReference type="Proteomes" id="UP000223071"/>
    </source>
</evidence>
<gene>
    <name evidence="1" type="ORF">A9A59_0465</name>
</gene>
<name>A0A2A9HDT1_TEPT2</name>
<comment type="caution">
    <text evidence="1">The sequence shown here is derived from an EMBL/GenBank/DDBJ whole genome shotgun (WGS) entry which is preliminary data.</text>
</comment>